<dbReference type="Gene3D" id="3.40.190.10">
    <property type="entry name" value="Periplasmic binding protein-like II"/>
    <property type="match status" value="2"/>
</dbReference>
<dbReference type="AlphaFoldDB" id="A0A5N5QPJ0"/>
<feature type="domain" description="PBP" evidence="2">
    <location>
        <begin position="57"/>
        <end position="317"/>
    </location>
</feature>
<evidence type="ECO:0000313" key="4">
    <source>
        <dbReference type="Proteomes" id="UP000383932"/>
    </source>
</evidence>
<evidence type="ECO:0000256" key="1">
    <source>
        <dbReference type="SAM" id="SignalP"/>
    </source>
</evidence>
<dbReference type="Proteomes" id="UP000383932">
    <property type="component" value="Unassembled WGS sequence"/>
</dbReference>
<dbReference type="EMBL" id="SSOP01000036">
    <property type="protein sequence ID" value="KAB5593518.1"/>
    <property type="molecule type" value="Genomic_DNA"/>
</dbReference>
<dbReference type="Pfam" id="PF12849">
    <property type="entry name" value="PBP_like_2"/>
    <property type="match status" value="1"/>
</dbReference>
<protein>
    <submittedName>
        <fullName evidence="3">Extracellular tungstate-binding protein</fullName>
    </submittedName>
</protein>
<dbReference type="InterPro" id="IPR052738">
    <property type="entry name" value="ABC-Tungstate_binding"/>
</dbReference>
<sequence>MSKAAIAFTLTSGLLAAALPAERAPLVTRQSNACVPSNALTPAGVYYGNGSNSTDVPTRLRISNGGAGLSGLVGALANAFINYKTGKGEKAFKIEWIKGDTTETINFLGTGQADVGITYNKAAECQAVRDGVAAQRVYGFRDHFYLAGPKSNPAGLQEFKEGSGNEDVLTQMQKIVRTGNDGTLSPPTRFLSRYDKSATNIKDSELFISVGQVPWAYAYSKWYHQYPMYPIDALTAAAKLGEYTITDRGTWLSTPADVTSTLVRYNAGQDDKNQDVGGTGENAADPLLNPAFFLSSTKICDDNKQLAADFLNWTISEDGQKVVEDFRSQFSSEWLYTRAPTRTDLKIQNCTVNGV</sequence>
<dbReference type="InterPro" id="IPR024370">
    <property type="entry name" value="PBP_domain"/>
</dbReference>
<accession>A0A5N5QPJ0</accession>
<reference evidence="3 4" key="1">
    <citation type="journal article" date="2019" name="Fungal Biol. Biotechnol.">
        <title>Draft genome sequence of fastidious pathogen Ceratobasidium theobromae, which causes vascular-streak dieback in Theobroma cacao.</title>
        <authorList>
            <person name="Ali S.S."/>
            <person name="Asman A."/>
            <person name="Shao J."/>
            <person name="Firmansyah A.P."/>
            <person name="Susilo A.W."/>
            <person name="Rosmana A."/>
            <person name="McMahon P."/>
            <person name="Junaid M."/>
            <person name="Guest D."/>
            <person name="Kheng T.Y."/>
            <person name="Meinhardt L.W."/>
            <person name="Bailey B.A."/>
        </authorList>
    </citation>
    <scope>NUCLEOTIDE SEQUENCE [LARGE SCALE GENOMIC DNA]</scope>
    <source>
        <strain evidence="3 4">CT2</strain>
    </source>
</reference>
<name>A0A5N5QPJ0_9AGAM</name>
<comment type="caution">
    <text evidence="3">The sequence shown here is derived from an EMBL/GenBank/DDBJ whole genome shotgun (WGS) entry which is preliminary data.</text>
</comment>
<organism evidence="3 4">
    <name type="scientific">Ceratobasidium theobromae</name>
    <dbReference type="NCBI Taxonomy" id="1582974"/>
    <lineage>
        <taxon>Eukaryota</taxon>
        <taxon>Fungi</taxon>
        <taxon>Dikarya</taxon>
        <taxon>Basidiomycota</taxon>
        <taxon>Agaricomycotina</taxon>
        <taxon>Agaricomycetes</taxon>
        <taxon>Cantharellales</taxon>
        <taxon>Ceratobasidiaceae</taxon>
        <taxon>Ceratobasidium</taxon>
    </lineage>
</organism>
<feature type="signal peptide" evidence="1">
    <location>
        <begin position="1"/>
        <end position="16"/>
    </location>
</feature>
<dbReference type="PANTHER" id="PTHR37945">
    <property type="entry name" value="EXTRACELLULAR TUNGSTATE BINDING PROTEIN"/>
    <property type="match status" value="1"/>
</dbReference>
<gene>
    <name evidence="3" type="ORF">CTheo_3066</name>
</gene>
<dbReference type="OrthoDB" id="10260248at2759"/>
<dbReference type="SUPFAM" id="SSF53850">
    <property type="entry name" value="Periplasmic binding protein-like II"/>
    <property type="match status" value="1"/>
</dbReference>
<evidence type="ECO:0000259" key="2">
    <source>
        <dbReference type="Pfam" id="PF12849"/>
    </source>
</evidence>
<keyword evidence="4" id="KW-1185">Reference proteome</keyword>
<dbReference type="PANTHER" id="PTHR37945:SF1">
    <property type="entry name" value="EXTRACELLULAR TUNGSTATE BINDING PROTEIN"/>
    <property type="match status" value="1"/>
</dbReference>
<evidence type="ECO:0000313" key="3">
    <source>
        <dbReference type="EMBL" id="KAB5593518.1"/>
    </source>
</evidence>
<proteinExistence type="predicted"/>
<keyword evidence="1" id="KW-0732">Signal</keyword>
<feature type="chain" id="PRO_5024305889" evidence="1">
    <location>
        <begin position="17"/>
        <end position="355"/>
    </location>
</feature>